<reference evidence="2 3" key="1">
    <citation type="submission" date="2024-02" db="EMBL/GenBank/DDBJ databases">
        <title>De novo assembly and annotation of 12 fungi associated with fruit tree decline syndrome in Ontario, Canada.</title>
        <authorList>
            <person name="Sulman M."/>
            <person name="Ellouze W."/>
            <person name="Ilyukhin E."/>
        </authorList>
    </citation>
    <scope>NUCLEOTIDE SEQUENCE [LARGE SCALE GENOMIC DNA]</scope>
    <source>
        <strain evidence="2 3">M42-189</strain>
    </source>
</reference>
<gene>
    <name evidence="2" type="ORF">SLS60_004554</name>
</gene>
<accession>A0ABR3RKQ8</accession>
<dbReference type="Proteomes" id="UP001521785">
    <property type="component" value="Unassembled WGS sequence"/>
</dbReference>
<comment type="caution">
    <text evidence="2">The sequence shown here is derived from an EMBL/GenBank/DDBJ whole genome shotgun (WGS) entry which is preliminary data.</text>
</comment>
<protein>
    <submittedName>
        <fullName evidence="2">Uncharacterized protein</fullName>
    </submittedName>
</protein>
<evidence type="ECO:0000313" key="2">
    <source>
        <dbReference type="EMBL" id="KAL1605011.1"/>
    </source>
</evidence>
<name>A0ABR3RKQ8_9PLEO</name>
<keyword evidence="3" id="KW-1185">Reference proteome</keyword>
<keyword evidence="1" id="KW-0732">Signal</keyword>
<dbReference type="EMBL" id="JAKJXO020000005">
    <property type="protein sequence ID" value="KAL1605011.1"/>
    <property type="molecule type" value="Genomic_DNA"/>
</dbReference>
<evidence type="ECO:0000313" key="3">
    <source>
        <dbReference type="Proteomes" id="UP001521785"/>
    </source>
</evidence>
<feature type="chain" id="PRO_5046738758" evidence="1">
    <location>
        <begin position="19"/>
        <end position="192"/>
    </location>
</feature>
<proteinExistence type="predicted"/>
<evidence type="ECO:0000256" key="1">
    <source>
        <dbReference type="SAM" id="SignalP"/>
    </source>
</evidence>
<organism evidence="2 3">
    <name type="scientific">Paraconiothyrium brasiliense</name>
    <dbReference type="NCBI Taxonomy" id="300254"/>
    <lineage>
        <taxon>Eukaryota</taxon>
        <taxon>Fungi</taxon>
        <taxon>Dikarya</taxon>
        <taxon>Ascomycota</taxon>
        <taxon>Pezizomycotina</taxon>
        <taxon>Dothideomycetes</taxon>
        <taxon>Pleosporomycetidae</taxon>
        <taxon>Pleosporales</taxon>
        <taxon>Massarineae</taxon>
        <taxon>Didymosphaeriaceae</taxon>
        <taxon>Paraconiothyrium</taxon>
    </lineage>
</organism>
<sequence>MLSSAIALTFASLGLAAAACTTVGKVTHTHYGYPDNDPPGPATAYDCGRNFKAGGTGTYTDPLTFASAQGEFTKCEIIYDPYLRKYLRYEDYCQKCTEDWAASPKIHHIDVWTGSATVNGGQEQIQCENDLTPADKSQTIVRQPATNLPVDILRPGYGEPYYNATASRFETWRLIRWPLYDSLFRDSELGPA</sequence>
<feature type="signal peptide" evidence="1">
    <location>
        <begin position="1"/>
        <end position="18"/>
    </location>
</feature>